<dbReference type="OrthoDB" id="9809780at2"/>
<feature type="chain" id="PRO_5013366286" evidence="2">
    <location>
        <begin position="19"/>
        <end position="1282"/>
    </location>
</feature>
<dbReference type="InterPro" id="IPR029031">
    <property type="entry name" value="Gingipain_N_sf"/>
</dbReference>
<name>A0A1W6MLL6_9FLAO</name>
<dbReference type="NCBIfam" id="NF033707">
    <property type="entry name" value="T9SS_sortase"/>
    <property type="match status" value="1"/>
</dbReference>
<dbReference type="InterPro" id="IPR001769">
    <property type="entry name" value="Gingipain"/>
</dbReference>
<evidence type="ECO:0000259" key="3">
    <source>
        <dbReference type="Pfam" id="PF01364"/>
    </source>
</evidence>
<dbReference type="InterPro" id="IPR029030">
    <property type="entry name" value="Caspase-like_dom_sf"/>
</dbReference>
<dbReference type="Gene3D" id="3.40.50.10390">
    <property type="entry name" value="Gingipain r, domain 1"/>
    <property type="match status" value="1"/>
</dbReference>
<dbReference type="InterPro" id="IPR026444">
    <property type="entry name" value="Secre_tail"/>
</dbReference>
<keyword evidence="5" id="KW-1185">Reference proteome</keyword>
<dbReference type="RefSeq" id="WP_085767210.1">
    <property type="nucleotide sequence ID" value="NZ_CP019344.1"/>
</dbReference>
<dbReference type="Gene3D" id="3.40.50.1460">
    <property type="match status" value="1"/>
</dbReference>
<keyword evidence="4" id="KW-0969">Cilium</keyword>
<dbReference type="Proteomes" id="UP000193431">
    <property type="component" value="Chromosome"/>
</dbReference>
<feature type="signal peptide" evidence="2">
    <location>
        <begin position="1"/>
        <end position="18"/>
    </location>
</feature>
<proteinExistence type="predicted"/>
<evidence type="ECO:0000313" key="4">
    <source>
        <dbReference type="EMBL" id="ARN78406.1"/>
    </source>
</evidence>
<dbReference type="SUPFAM" id="SSF52129">
    <property type="entry name" value="Caspase-like"/>
    <property type="match status" value="1"/>
</dbReference>
<evidence type="ECO:0000256" key="2">
    <source>
        <dbReference type="SAM" id="SignalP"/>
    </source>
</evidence>
<accession>A0A1W6MLL6</accession>
<keyword evidence="1 2" id="KW-0732">Signal</keyword>
<keyword evidence="4" id="KW-0966">Cell projection</keyword>
<evidence type="ECO:0000256" key="1">
    <source>
        <dbReference type="ARBA" id="ARBA00022729"/>
    </source>
</evidence>
<keyword evidence="4" id="KW-0282">Flagellum</keyword>
<dbReference type="STRING" id="331648.BST97_10635"/>
<evidence type="ECO:0000313" key="5">
    <source>
        <dbReference type="Proteomes" id="UP000193431"/>
    </source>
</evidence>
<dbReference type="EMBL" id="CP019344">
    <property type="protein sequence ID" value="ARN78406.1"/>
    <property type="molecule type" value="Genomic_DNA"/>
</dbReference>
<dbReference type="GO" id="GO:0008234">
    <property type="term" value="F:cysteine-type peptidase activity"/>
    <property type="evidence" value="ECO:0007669"/>
    <property type="project" value="InterPro"/>
</dbReference>
<gene>
    <name evidence="4" type="ORF">BST97_10635</name>
</gene>
<organism evidence="4 5">
    <name type="scientific">Nonlabens spongiae</name>
    <dbReference type="NCBI Taxonomy" id="331648"/>
    <lineage>
        <taxon>Bacteria</taxon>
        <taxon>Pseudomonadati</taxon>
        <taxon>Bacteroidota</taxon>
        <taxon>Flavobacteriia</taxon>
        <taxon>Flavobacteriales</taxon>
        <taxon>Flavobacteriaceae</taxon>
        <taxon>Nonlabens</taxon>
    </lineage>
</organism>
<dbReference type="GO" id="GO:0006508">
    <property type="term" value="P:proteolysis"/>
    <property type="evidence" value="ECO:0007669"/>
    <property type="project" value="InterPro"/>
</dbReference>
<protein>
    <submittedName>
        <fullName evidence="4">Flagellar hook capping protein, Fjo24</fullName>
    </submittedName>
</protein>
<feature type="domain" description="Gingipain" evidence="3">
    <location>
        <begin position="542"/>
        <end position="911"/>
    </location>
</feature>
<sequence length="1282" mass="142633">MRSYLVLISLLSSLYICAQNGTVRLDWTEAKSYTIGSNTTVVPGFRNGMIFNGETLEFSKVIEKGGLVDPSTFEVKNVQSERIIKSELRDLALNNIPSSLQISVRNTLSRKRNYKIITATPIYKDGNSYRRLLSFDYSYEALLQTKNFKRGGEYGNSVLAIGEWYRVRVTETGVQRMTRSFLSNLGIDVGSLDPRRIKVYGHGGTSLSLINGEDQFFDPPELAIRVIGEEDGNFDSGDAVLFYGTATDSEYVSENDSFINPYTDESYYYINIQGAEGKRISNSPLPSANAVASYDYYHSRKHHEIDQVNYGQLGRRWVGESFGFEPEQSFTFNAENVVAEQPTRARVAFAAVSDVTTSFSSNLNGQAIGSGNLLGLRNLNGSSRNIAGSHTVVVNNNLTTSNGELTVEVSYENNGNPSSRAYLDYIWLDVPQRLDGSLGQFQFRNLDVASSAGPVEFEITNAAVINEIWDITDRWNITTYPNNDAESNFIIKVDPESQNLFHTVANNDFITPSVPADARVSNSNLKGTIFLDRNGDFKDLDYIIVTPSFLRSEAQRLANYHIENNNLNTKVVLLSDIYREFSEGVQDIAAIRNFIKYIYDNASDPSRRVRYLNMFGDASFDYKNRITIRDNIVPTFLSSNSSSLVSSYCTDDFFVMMDDGEGRLSNSLMDLAVGRMIVSNQTEAREMVDKIVRYTSEPAFDAWRNRVTLIGDDVDESGDAILQVNVNELGDEITRNRPVYNVQKILLDSYDQVSSAGGPRYPDAVEDIENAFELGSLVINYFGHGNEDGLAREFIITQSGVEDYRHPDRLPLMIAVTCDFSRYDNPLRVSGGEKLYLNPRGGSIGTVATNRLIFISTGAGLNQVLDEYLFAYDNVEPVSMAEALRLAKVDPSLASDSNKRVIAFIGDPALKIALPKPEIVLTTINGNPIDSNTDVLQALANVTLGGEVRGLDGNRIQNYQGIANITLFDKAIDRETLANDNIRDDAGDLIKIDFEQQGEVLFRGQATVEDGSFEVSFVMPRDTQIPVGNGRVSFYAKRNNVAEDQNGFSQDILIGGIDRNAPEDNVGPEIQLYMNDTNFVNGGITDDSPFLLALLNDDNGINTSSGIGHDITGVLDGDDANPFILNDYYEAAVDDFTSGQVYFPLRDIEPGLHTLTVKAWDTHNNSVESDIQFVVSESEGVELTKVLNYPNPFNNYTEFWFNHNRPFEPLDVQVQVMTISGKVVWSTVQNVTTTGFTSREITWDGRDDFGQRLGKGVYVYKIHVKSTLTNQSASKIEKLVIL</sequence>
<dbReference type="CDD" id="cd02258">
    <property type="entry name" value="Peptidase_C25_N"/>
    <property type="match status" value="1"/>
</dbReference>
<dbReference type="NCBIfam" id="TIGR04183">
    <property type="entry name" value="Por_Secre_tail"/>
    <property type="match status" value="1"/>
</dbReference>
<reference evidence="4 5" key="1">
    <citation type="submission" date="2016-11" db="EMBL/GenBank/DDBJ databases">
        <title>Trade-off between light-utilization and light-protection in marine flavobacteria.</title>
        <authorList>
            <person name="Kumagai Y."/>
        </authorList>
    </citation>
    <scope>NUCLEOTIDE SEQUENCE [LARGE SCALE GENOMIC DNA]</scope>
    <source>
        <strain evidence="4 5">JCM 13191</strain>
    </source>
</reference>
<dbReference type="Gene3D" id="2.60.40.4070">
    <property type="match status" value="1"/>
</dbReference>
<dbReference type="Pfam" id="PF01364">
    <property type="entry name" value="Peptidase_C25"/>
    <property type="match status" value="1"/>
</dbReference>